<evidence type="ECO:0000313" key="14">
    <source>
        <dbReference type="EMBL" id="OAO15020.1"/>
    </source>
</evidence>
<dbReference type="InterPro" id="IPR029061">
    <property type="entry name" value="THDP-binding"/>
</dbReference>
<evidence type="ECO:0000256" key="6">
    <source>
        <dbReference type="ARBA" id="ARBA00023004"/>
    </source>
</evidence>
<dbReference type="SUPFAM" id="SSF53323">
    <property type="entry name" value="Pyruvate-ferredoxin oxidoreductase, PFOR, domain III"/>
    <property type="match status" value="1"/>
</dbReference>
<evidence type="ECO:0000256" key="11">
    <source>
        <dbReference type="ARBA" id="ARBA00076877"/>
    </source>
</evidence>
<feature type="binding site" evidence="12">
    <location>
        <position position="847"/>
    </location>
    <ligand>
        <name>[4Fe-4S] cluster</name>
        <dbReference type="ChEBI" id="CHEBI:49883"/>
        <label>3</label>
    </ligand>
</feature>
<dbReference type="SUPFAM" id="SSF52518">
    <property type="entry name" value="Thiamin diphosphate-binding fold (THDP-binding)"/>
    <property type="match status" value="2"/>
</dbReference>
<dbReference type="GO" id="GO:0050243">
    <property type="term" value="F:pyruvate dehydrogenase (NADP+) activity"/>
    <property type="evidence" value="ECO:0007669"/>
    <property type="project" value="UniProtKB-EC"/>
</dbReference>
<evidence type="ECO:0000256" key="2">
    <source>
        <dbReference type="ARBA" id="ARBA00022485"/>
    </source>
</evidence>
<dbReference type="InterPro" id="IPR002869">
    <property type="entry name" value="Pyrv_flavodox_OxRed_cen"/>
</dbReference>
<dbReference type="InterPro" id="IPR033412">
    <property type="entry name" value="PFOR_II"/>
</dbReference>
<dbReference type="FunFam" id="3.40.50.920:FF:000007">
    <property type="entry name" value="Pyruvate:ferredoxin (Flavodoxin) oxidoreductase"/>
    <property type="match status" value="1"/>
</dbReference>
<dbReference type="AlphaFoldDB" id="A0A196SD88"/>
<feature type="binding site" evidence="12">
    <location>
        <position position="723"/>
    </location>
    <ligand>
        <name>[4Fe-4S] cluster</name>
        <dbReference type="ChEBI" id="CHEBI:49883"/>
        <label>1</label>
    </ligand>
</feature>
<dbReference type="GO" id="GO:0005506">
    <property type="term" value="F:iron ion binding"/>
    <property type="evidence" value="ECO:0007669"/>
    <property type="project" value="InterPro"/>
</dbReference>
<evidence type="ECO:0000256" key="3">
    <source>
        <dbReference type="ARBA" id="ARBA00022723"/>
    </source>
</evidence>
<comment type="catalytic activity">
    <reaction evidence="8">
        <text>pyruvate + NADP(+) + CoA = acetyl-CoA + CO2 + NADPH</text>
        <dbReference type="Rhea" id="RHEA:17425"/>
        <dbReference type="ChEBI" id="CHEBI:15361"/>
        <dbReference type="ChEBI" id="CHEBI:16526"/>
        <dbReference type="ChEBI" id="CHEBI:57287"/>
        <dbReference type="ChEBI" id="CHEBI:57288"/>
        <dbReference type="ChEBI" id="CHEBI:57783"/>
        <dbReference type="ChEBI" id="CHEBI:58349"/>
        <dbReference type="EC" id="1.2.1.51"/>
    </reaction>
</comment>
<feature type="binding site" evidence="12">
    <location>
        <position position="733"/>
    </location>
    <ligand>
        <name>[4Fe-4S] cluster</name>
        <dbReference type="ChEBI" id="CHEBI:49883"/>
        <label>2</label>
    </ligand>
</feature>
<keyword evidence="7 12" id="KW-0411">Iron-sulfur</keyword>
<dbReference type="Pfam" id="PF17147">
    <property type="entry name" value="PFOR_II"/>
    <property type="match status" value="1"/>
</dbReference>
<dbReference type="InterPro" id="IPR019456">
    <property type="entry name" value="Pyrv-flavodox_OxRtase_EKR"/>
</dbReference>
<keyword evidence="15" id="KW-1185">Reference proteome</keyword>
<comment type="similarity">
    <text evidence="9">In the N-terminal section; belongs to the pyruvate:ferredoxin/flavodoxin oxidoreductase family.</text>
</comment>
<dbReference type="Pfam" id="PF12838">
    <property type="entry name" value="Fer4_7"/>
    <property type="match status" value="1"/>
</dbReference>
<dbReference type="Pfam" id="PF01558">
    <property type="entry name" value="POR"/>
    <property type="match status" value="1"/>
</dbReference>
<feature type="binding site" evidence="12">
    <location>
        <position position="726"/>
    </location>
    <ligand>
        <name>[4Fe-4S] cluster</name>
        <dbReference type="ChEBI" id="CHEBI:49883"/>
        <label>1</label>
    </ligand>
</feature>
<dbReference type="PROSITE" id="PS00198">
    <property type="entry name" value="4FE4S_FER_1"/>
    <property type="match status" value="1"/>
</dbReference>
<dbReference type="InterPro" id="IPR019752">
    <property type="entry name" value="Pyrv/ketoisovalerate_OxRed_cat"/>
</dbReference>
<dbReference type="InterPro" id="IPR017896">
    <property type="entry name" value="4Fe4S_Fe-S-bd"/>
</dbReference>
<dbReference type="EC" id="1.2.1.51" evidence="10"/>
<evidence type="ECO:0000256" key="12">
    <source>
        <dbReference type="PIRSR" id="PIRSR000159-50"/>
    </source>
</evidence>
<dbReference type="OrthoDB" id="1688044at2759"/>
<evidence type="ECO:0000256" key="4">
    <source>
        <dbReference type="ARBA" id="ARBA00022982"/>
    </source>
</evidence>
<sequence length="1221" mass="133676">MFNTLVKRAMTSAARYNSVCAATLPKAVIARNASTHKRVAIDGNEAAAHAIYQVTDAAMLFPITPSSGMGEHCDAWANKGLKNVFGQKVVITEMESEAGAAGALHGTLTGGLLSATFSSSQGLMLMVPSMHKISGELLPGVIHVSSRSVSKMTTCLYCDYGDVFQTRTTGFAYLSSHSVQEAHDLALVAHLSAIDSSIPFVHFFDGFRTSHEMASIELISPEEIKSIFPFEKALEYKNRGVNPSHPYAIGLAFGDDVWMQCLQSHQPFYDAVPDKVQAAMDKVASVSGRQYHLFDYVGAADAENVMVVMGASASTAEETVNYLNAHGEKVGVMKVHLWRPFSLKHFAAALPKTVKKICVLDKVREENAYAEPLFLDVNCAVRDLDRDIQVIGGEFGVAGKQFTPNLVKAVFDNLKLASPKKHFTLGVEDDVCHTSLPIPPPLDTLPSSVKQCILYGLGSDGTVGATQEAVKLIVDNTPLYAQANFGFDAHKSGGLTVTDVRFGPEPIKAEYTVQAADYIGCHLASFVDKYDMLKNIKEGGTFVLNAPWKTVEELDKNLPPALKHQIAEKKVKFYVIDASAVAQKVGLRQRINMVMQAVFFKLSAVLPEAQATELIANNIRTRYAKKGDEVVNMNIQAMEQAGHELHQVDYPASWLNCKMEPLRVFDASVPDAFKNLYYPTTLLEGDKFPVSTFTPGGVQETNTSQYEKRGFAVNVPVWNKDTCTQCNQCSLMCPHAVIRPFLLDAAESKKAPASFATLPAAGDELKGLNFRIQMSPLDCTGCEVCANVCPTQSLTMKPLSAVRDVEAKNWEFATTLTNKGHLVDKSTVKGSQFQPPMMEFNGACAGCGETEYVKMLTQLFGSKMILADAMGCSMVWSGTSGLIPFTKDKNGYGPAFCCSLFEDSAEYGYGVTKANEVKRRRLESNVQAAMQSAGVSAELKGCMEKWLASKDDKEACDALFEQMKPLLAKEAANPAVKAVKDYADMLPVITTWLYGGDGWAYDIGFGGLDHVLASGDNVKVLVLDTEMYANTGGQQSKATQMSAVAKFAAGGKRMMKKDLGRVAMNYKNIYVASVSMGADPRQAIKALMEANSYNGPSLVIAYCPCQQHGMPSKLGMSHQAEEQRKAVECGYWPLYRYDPRRAEKGENPFQLDFKKLKGSVVDFLEGENRFSVLDRQNPEVAKQLHEGLQVEVEKRHAEHVRMAMSDKQLWKELNKTYGKKK</sequence>
<evidence type="ECO:0000256" key="5">
    <source>
        <dbReference type="ARBA" id="ARBA00023002"/>
    </source>
</evidence>
<keyword evidence="4" id="KW-0249">Electron transport</keyword>
<dbReference type="GO" id="GO:0030976">
    <property type="term" value="F:thiamine pyrophosphate binding"/>
    <property type="evidence" value="ECO:0007669"/>
    <property type="project" value="InterPro"/>
</dbReference>
<gene>
    <name evidence="14" type="ORF">AV274_3236</name>
</gene>
<dbReference type="InterPro" id="IPR050722">
    <property type="entry name" value="Pyruvate:ferred/Flavod_OxRd"/>
</dbReference>
<evidence type="ECO:0000256" key="10">
    <source>
        <dbReference type="ARBA" id="ARBA00067011"/>
    </source>
</evidence>
<dbReference type="Gene3D" id="3.30.70.20">
    <property type="match status" value="1"/>
</dbReference>
<dbReference type="SUPFAM" id="SSF54862">
    <property type="entry name" value="4Fe-4S ferredoxins"/>
    <property type="match status" value="1"/>
</dbReference>
<comment type="caution">
    <text evidence="14">The sequence shown here is derived from an EMBL/GenBank/DDBJ whole genome shotgun (WGS) entry which is preliminary data.</text>
</comment>
<feature type="domain" description="4Fe-4S ferredoxin-type" evidence="13">
    <location>
        <begin position="714"/>
        <end position="743"/>
    </location>
</feature>
<dbReference type="InterPro" id="IPR002880">
    <property type="entry name" value="Pyrv_Fd/Flavodoxin_OxRdtase_N"/>
</dbReference>
<keyword evidence="2 12" id="KW-0004">4Fe-4S</keyword>
<proteinExistence type="inferred from homology"/>
<keyword evidence="1" id="KW-0813">Transport</keyword>
<dbReference type="PIRSF" id="PIRSF000159">
    <property type="entry name" value="NifJ"/>
    <property type="match status" value="1"/>
</dbReference>
<feature type="binding site" evidence="12">
    <location>
        <position position="729"/>
    </location>
    <ligand>
        <name>[4Fe-4S] cluster</name>
        <dbReference type="ChEBI" id="CHEBI:49883"/>
        <label>1</label>
    </ligand>
</feature>
<dbReference type="STRING" id="478820.A0A196SD88"/>
<dbReference type="EMBL" id="LXWW01000183">
    <property type="protein sequence ID" value="OAO15020.1"/>
    <property type="molecule type" value="Genomic_DNA"/>
</dbReference>
<name>A0A196SD88_BLAHN</name>
<dbReference type="SUPFAM" id="SSF52922">
    <property type="entry name" value="TK C-terminal domain-like"/>
    <property type="match status" value="1"/>
</dbReference>
<dbReference type="Pfam" id="PF01855">
    <property type="entry name" value="POR_N"/>
    <property type="match status" value="1"/>
</dbReference>
<dbReference type="PANTHER" id="PTHR32154:SF0">
    <property type="entry name" value="PYRUVATE-FLAVODOXIN OXIDOREDUCTASE-RELATED"/>
    <property type="match status" value="1"/>
</dbReference>
<feature type="binding site" evidence="12">
    <location>
        <position position="785"/>
    </location>
    <ligand>
        <name>[4Fe-4S] cluster</name>
        <dbReference type="ChEBI" id="CHEBI:49883"/>
        <label>2</label>
    </ligand>
</feature>
<evidence type="ECO:0000256" key="7">
    <source>
        <dbReference type="ARBA" id="ARBA00023014"/>
    </source>
</evidence>
<dbReference type="FunFam" id="3.30.70.20:FF:000022">
    <property type="entry name" value="Pyruvate:ferredoxin (Flavodoxin) oxidoreductase"/>
    <property type="match status" value="1"/>
</dbReference>
<dbReference type="GO" id="GO:0051539">
    <property type="term" value="F:4 iron, 4 sulfur cluster binding"/>
    <property type="evidence" value="ECO:0007669"/>
    <property type="project" value="UniProtKB-KW"/>
</dbReference>
<evidence type="ECO:0000256" key="8">
    <source>
        <dbReference type="ARBA" id="ARBA00053024"/>
    </source>
</evidence>
<dbReference type="PANTHER" id="PTHR32154">
    <property type="entry name" value="PYRUVATE-FLAVODOXIN OXIDOREDUCTASE-RELATED"/>
    <property type="match status" value="1"/>
</dbReference>
<evidence type="ECO:0000259" key="13">
    <source>
        <dbReference type="PROSITE" id="PS51379"/>
    </source>
</evidence>
<keyword evidence="3 12" id="KW-0479">Metal-binding</keyword>
<dbReference type="GO" id="GO:0022900">
    <property type="term" value="P:electron transport chain"/>
    <property type="evidence" value="ECO:0007669"/>
    <property type="project" value="InterPro"/>
</dbReference>
<comment type="cofactor">
    <cofactor evidence="12">
        <name>[4Fe-4S] cluster</name>
        <dbReference type="ChEBI" id="CHEBI:49883"/>
    </cofactor>
    <text evidence="12">Binds 3 [4Fe-4S] clusters per subunit.</text>
</comment>
<dbReference type="CDD" id="cd07034">
    <property type="entry name" value="TPP_PYR_PFOR_IOR-alpha_like"/>
    <property type="match status" value="1"/>
</dbReference>
<feature type="binding site" evidence="12">
    <location>
        <position position="844"/>
    </location>
    <ligand>
        <name>[4Fe-4S] cluster</name>
        <dbReference type="ChEBI" id="CHEBI:49883"/>
        <label>3</label>
    </ligand>
</feature>
<feature type="domain" description="4Fe-4S ferredoxin-type" evidence="13">
    <location>
        <begin position="770"/>
        <end position="799"/>
    </location>
</feature>
<dbReference type="PROSITE" id="PS51379">
    <property type="entry name" value="4FE4S_FER_2"/>
    <property type="match status" value="2"/>
</dbReference>
<protein>
    <recommendedName>
        <fullName evidence="10">pyruvate dehydrogenase (NADP(+))</fullName>
        <ecNumber evidence="10">1.2.1.51</ecNumber>
    </recommendedName>
    <alternativeName>
        <fullName evidence="11">Pyruvate:NADP(+) oxidoreductase</fullName>
    </alternativeName>
</protein>
<dbReference type="InterPro" id="IPR011766">
    <property type="entry name" value="TPP_enzyme_TPP-bd"/>
</dbReference>
<reference evidence="14 15" key="1">
    <citation type="submission" date="2016-05" db="EMBL/GenBank/DDBJ databases">
        <title>Nuclear genome of Blastocystis sp. subtype 1 NandII.</title>
        <authorList>
            <person name="Gentekaki E."/>
            <person name="Curtis B."/>
            <person name="Stairs C."/>
            <person name="Eme L."/>
            <person name="Herman E."/>
            <person name="Klimes V."/>
            <person name="Arias M.C."/>
            <person name="Elias M."/>
            <person name="Hilliou F."/>
            <person name="Klute M."/>
            <person name="Malik S.-B."/>
            <person name="Pightling A."/>
            <person name="Rachubinski R."/>
            <person name="Salas D."/>
            <person name="Schlacht A."/>
            <person name="Suga H."/>
            <person name="Archibald J."/>
            <person name="Ball S.G."/>
            <person name="Clark G."/>
            <person name="Dacks J."/>
            <person name="Van Der Giezen M."/>
            <person name="Tsaousis A."/>
            <person name="Roger A."/>
        </authorList>
    </citation>
    <scope>NUCLEOTIDE SEQUENCE [LARGE SCALE GENOMIC DNA]</scope>
    <source>
        <strain evidence="15">ATCC 50177 / NandII</strain>
    </source>
</reference>
<dbReference type="Pfam" id="PF02775">
    <property type="entry name" value="TPP_enzyme_C"/>
    <property type="match status" value="1"/>
</dbReference>
<dbReference type="FunFam" id="3.40.50.970:FF:000012">
    <property type="entry name" value="Pyruvate:ferredoxin (Flavodoxin) oxidoreductase"/>
    <property type="match status" value="1"/>
</dbReference>
<keyword evidence="14" id="KW-0670">Pyruvate</keyword>
<feature type="binding site" evidence="12">
    <location>
        <position position="1105"/>
    </location>
    <ligand>
        <name>[4Fe-4S] cluster</name>
        <dbReference type="ChEBI" id="CHEBI:49883"/>
        <label>3</label>
    </ligand>
</feature>
<dbReference type="SMART" id="SM00890">
    <property type="entry name" value="EKR"/>
    <property type="match status" value="1"/>
</dbReference>
<dbReference type="Gene3D" id="3.40.50.970">
    <property type="match status" value="2"/>
</dbReference>
<evidence type="ECO:0000256" key="9">
    <source>
        <dbReference type="ARBA" id="ARBA00061065"/>
    </source>
</evidence>
<dbReference type="Gene3D" id="3.40.920.10">
    <property type="entry name" value="Pyruvate-ferredoxin oxidoreductase, PFOR, domain III"/>
    <property type="match status" value="1"/>
</dbReference>
<dbReference type="FunFam" id="3.40.50.970:FF:000041">
    <property type="entry name" value="Pyruvate:ferredoxin (Flavodoxin) oxidoreductase"/>
    <property type="match status" value="1"/>
</dbReference>
<dbReference type="NCBIfam" id="TIGR02176">
    <property type="entry name" value="pyruv_ox_red"/>
    <property type="match status" value="1"/>
</dbReference>
<feature type="binding site" evidence="12">
    <location>
        <position position="779"/>
    </location>
    <ligand>
        <name>[4Fe-4S] cluster</name>
        <dbReference type="ChEBI" id="CHEBI:49883"/>
        <label>2</label>
    </ligand>
</feature>
<organism evidence="14 15">
    <name type="scientific">Blastocystis sp. subtype 1 (strain ATCC 50177 / NandII)</name>
    <dbReference type="NCBI Taxonomy" id="478820"/>
    <lineage>
        <taxon>Eukaryota</taxon>
        <taxon>Sar</taxon>
        <taxon>Stramenopiles</taxon>
        <taxon>Bigyra</taxon>
        <taxon>Opalozoa</taxon>
        <taxon>Opalinata</taxon>
        <taxon>Blastocystidae</taxon>
        <taxon>Blastocystis</taxon>
    </lineage>
</organism>
<feature type="binding site" evidence="12">
    <location>
        <position position="789"/>
    </location>
    <ligand>
        <name>[4Fe-4S] cluster</name>
        <dbReference type="ChEBI" id="CHEBI:49883"/>
        <label>1</label>
    </ligand>
</feature>
<feature type="binding site" evidence="12">
    <location>
        <position position="872"/>
    </location>
    <ligand>
        <name>[4Fe-4S] cluster</name>
        <dbReference type="ChEBI" id="CHEBI:49883"/>
        <label>3</label>
    </ligand>
</feature>
<evidence type="ECO:0000256" key="1">
    <source>
        <dbReference type="ARBA" id="ARBA00022448"/>
    </source>
</evidence>
<keyword evidence="5" id="KW-0560">Oxidoreductase</keyword>
<dbReference type="GO" id="GO:0006979">
    <property type="term" value="P:response to oxidative stress"/>
    <property type="evidence" value="ECO:0007669"/>
    <property type="project" value="TreeGrafter"/>
</dbReference>
<dbReference type="Proteomes" id="UP000078348">
    <property type="component" value="Unassembled WGS sequence"/>
</dbReference>
<dbReference type="InterPro" id="IPR011895">
    <property type="entry name" value="Pyrv_flavodox_OxRed"/>
</dbReference>
<dbReference type="FunFam" id="3.40.920.10:FF:000001">
    <property type="entry name" value="Pyruvate:ferredoxin (Flavodoxin) oxidoreductase"/>
    <property type="match status" value="1"/>
</dbReference>
<dbReference type="InterPro" id="IPR017900">
    <property type="entry name" value="4Fe4S_Fe_S_CS"/>
</dbReference>
<keyword evidence="6 12" id="KW-0408">Iron</keyword>
<evidence type="ECO:0000313" key="15">
    <source>
        <dbReference type="Proteomes" id="UP000078348"/>
    </source>
</evidence>
<accession>A0A196SD88</accession>
<dbReference type="Pfam" id="PF10371">
    <property type="entry name" value="EKR"/>
    <property type="match status" value="1"/>
</dbReference>
<dbReference type="InterPro" id="IPR009014">
    <property type="entry name" value="Transketo_C/PFOR_II"/>
</dbReference>
<feature type="binding site" evidence="12">
    <location>
        <position position="782"/>
    </location>
    <ligand>
        <name>[4Fe-4S] cluster</name>
        <dbReference type="ChEBI" id="CHEBI:49883"/>
        <label>2</label>
    </ligand>
</feature>
<dbReference type="Gene3D" id="3.40.50.920">
    <property type="match status" value="1"/>
</dbReference>